<dbReference type="GO" id="GO:0097730">
    <property type="term" value="C:non-motile cilium"/>
    <property type="evidence" value="ECO:0007669"/>
    <property type="project" value="TreeGrafter"/>
</dbReference>
<evidence type="ECO:0000256" key="3">
    <source>
        <dbReference type="ARBA" id="ARBA00022574"/>
    </source>
</evidence>
<dbReference type="AlphaFoldDB" id="A0A1V9X1Q5"/>
<dbReference type="InterPro" id="IPR036322">
    <property type="entry name" value="WD40_repeat_dom_sf"/>
</dbReference>
<protein>
    <recommendedName>
        <fullName evidence="2">Intraflagellar transport protein 122 homolog</fullName>
    </recommendedName>
</protein>
<dbReference type="InterPro" id="IPR001680">
    <property type="entry name" value="WD40_rpt"/>
</dbReference>
<organism evidence="9 10">
    <name type="scientific">Tropilaelaps mercedesae</name>
    <dbReference type="NCBI Taxonomy" id="418985"/>
    <lineage>
        <taxon>Eukaryota</taxon>
        <taxon>Metazoa</taxon>
        <taxon>Ecdysozoa</taxon>
        <taxon>Arthropoda</taxon>
        <taxon>Chelicerata</taxon>
        <taxon>Arachnida</taxon>
        <taxon>Acari</taxon>
        <taxon>Parasitiformes</taxon>
        <taxon>Mesostigmata</taxon>
        <taxon>Gamasina</taxon>
        <taxon>Dermanyssoidea</taxon>
        <taxon>Laelapidae</taxon>
        <taxon>Tropilaelaps</taxon>
    </lineage>
</organism>
<evidence type="ECO:0000256" key="6">
    <source>
        <dbReference type="ARBA" id="ARBA00023273"/>
    </source>
</evidence>
<dbReference type="InParanoid" id="A0A1V9X1Q5"/>
<keyword evidence="3 7" id="KW-0853">WD repeat</keyword>
<evidence type="ECO:0000256" key="2">
    <source>
        <dbReference type="ARBA" id="ARBA00019442"/>
    </source>
</evidence>
<dbReference type="STRING" id="418985.A0A1V9X1Q5"/>
<keyword evidence="4" id="KW-0677">Repeat</keyword>
<feature type="repeat" description="WD" evidence="7">
    <location>
        <begin position="55"/>
        <end position="86"/>
    </location>
</feature>
<evidence type="ECO:0000313" key="10">
    <source>
        <dbReference type="Proteomes" id="UP000192247"/>
    </source>
</evidence>
<dbReference type="InterPro" id="IPR039857">
    <property type="entry name" value="Ift122/121"/>
</dbReference>
<evidence type="ECO:0000313" key="9">
    <source>
        <dbReference type="EMBL" id="OQR67328.1"/>
    </source>
</evidence>
<dbReference type="InterPro" id="IPR015943">
    <property type="entry name" value="WD40/YVTN_repeat-like_dom_sf"/>
</dbReference>
<dbReference type="OrthoDB" id="10255582at2759"/>
<dbReference type="PANTHER" id="PTHR12764">
    <property type="entry name" value="WD REPEAT DOMAIN-RELATED"/>
    <property type="match status" value="1"/>
</dbReference>
<keyword evidence="10" id="KW-1185">Reference proteome</keyword>
<evidence type="ECO:0000259" key="8">
    <source>
        <dbReference type="Pfam" id="PF23381"/>
    </source>
</evidence>
<accession>A0A1V9X1Q5</accession>
<dbReference type="GO" id="GO:1905515">
    <property type="term" value="P:non-motile cilium assembly"/>
    <property type="evidence" value="ECO:0007669"/>
    <property type="project" value="TreeGrafter"/>
</dbReference>
<dbReference type="Gene3D" id="2.130.10.10">
    <property type="entry name" value="YVTN repeat-like/Quinoprotein amine dehydrogenase"/>
    <property type="match status" value="1"/>
</dbReference>
<feature type="domain" description="IFT122 first beta-propeller" evidence="8">
    <location>
        <begin position="16"/>
        <end position="125"/>
    </location>
</feature>
<evidence type="ECO:0000256" key="5">
    <source>
        <dbReference type="ARBA" id="ARBA00023069"/>
    </source>
</evidence>
<name>A0A1V9X1Q5_9ACAR</name>
<keyword evidence="5" id="KW-0969">Cilium</keyword>
<comment type="subcellular location">
    <subcellularLocation>
        <location evidence="1">Cell projection</location>
        <location evidence="1">Cilium</location>
    </subcellularLocation>
</comment>
<dbReference type="PANTHER" id="PTHR12764:SF4">
    <property type="entry name" value="INTRAFLAGELLAR TRANSPORT PROTEIN 122 HOMOLOG"/>
    <property type="match status" value="1"/>
</dbReference>
<dbReference type="GO" id="GO:0061512">
    <property type="term" value="P:protein localization to cilium"/>
    <property type="evidence" value="ECO:0007669"/>
    <property type="project" value="TreeGrafter"/>
</dbReference>
<keyword evidence="9" id="KW-0282">Flagellum</keyword>
<dbReference type="InterPro" id="IPR056153">
    <property type="entry name" value="Beta-prop_IFT122_1st"/>
</dbReference>
<reference evidence="9 10" key="1">
    <citation type="journal article" date="2017" name="Gigascience">
        <title>Draft genome of the honey bee ectoparasitic mite, Tropilaelaps mercedesae, is shaped by the parasitic life history.</title>
        <authorList>
            <person name="Dong X."/>
            <person name="Armstrong S.D."/>
            <person name="Xia D."/>
            <person name="Makepeace B.L."/>
            <person name="Darby A.C."/>
            <person name="Kadowaki T."/>
        </authorList>
    </citation>
    <scope>NUCLEOTIDE SEQUENCE [LARGE SCALE GENOMIC DNA]</scope>
    <source>
        <strain evidence="9">Wuxi-XJTLU</strain>
    </source>
</reference>
<dbReference type="SUPFAM" id="SSF50978">
    <property type="entry name" value="WD40 repeat-like"/>
    <property type="match status" value="1"/>
</dbReference>
<dbReference type="SMART" id="SM00320">
    <property type="entry name" value="WD40"/>
    <property type="match status" value="3"/>
</dbReference>
<proteinExistence type="predicted"/>
<dbReference type="Pfam" id="PF23381">
    <property type="entry name" value="Beta-prop_IFT122_1st"/>
    <property type="match status" value="1"/>
</dbReference>
<evidence type="ECO:0000256" key="1">
    <source>
        <dbReference type="ARBA" id="ARBA00004138"/>
    </source>
</evidence>
<keyword evidence="6" id="KW-0966">Cell projection</keyword>
<dbReference type="Proteomes" id="UP000192247">
    <property type="component" value="Unassembled WGS sequence"/>
</dbReference>
<gene>
    <name evidence="9" type="ORF">BIW11_04792</name>
</gene>
<sequence>MRTSVLWQDNVRDTESNEQAIYDVCFEPGGSRLLVAAGSKVLVYNTDSGQLIDALKGHKDLVYCLSYASDGQRFASGGADKMVIIWTPQLEGILKYSHTDSLQCLAYNPVTHQLLSCSTGDFGRYLELGTKICDETSGDCTHYKLLLETGWVVFRFGDDQRSRVNS</sequence>
<comment type="caution">
    <text evidence="9">The sequence shown here is derived from an EMBL/GenBank/DDBJ whole genome shotgun (WGS) entry which is preliminary data.</text>
</comment>
<dbReference type="EMBL" id="MNPL01029062">
    <property type="protein sequence ID" value="OQR67328.1"/>
    <property type="molecule type" value="Genomic_DNA"/>
</dbReference>
<evidence type="ECO:0000256" key="4">
    <source>
        <dbReference type="ARBA" id="ARBA00022737"/>
    </source>
</evidence>
<dbReference type="GO" id="GO:0030991">
    <property type="term" value="C:intraciliary transport particle A"/>
    <property type="evidence" value="ECO:0007669"/>
    <property type="project" value="TreeGrafter"/>
</dbReference>
<dbReference type="GO" id="GO:0035721">
    <property type="term" value="P:intraciliary retrograde transport"/>
    <property type="evidence" value="ECO:0007669"/>
    <property type="project" value="TreeGrafter"/>
</dbReference>
<evidence type="ECO:0000256" key="7">
    <source>
        <dbReference type="PROSITE-ProRule" id="PRU00221"/>
    </source>
</evidence>
<dbReference type="PROSITE" id="PS50082">
    <property type="entry name" value="WD_REPEATS_2"/>
    <property type="match status" value="1"/>
</dbReference>
<dbReference type="PROSITE" id="PS50294">
    <property type="entry name" value="WD_REPEATS_REGION"/>
    <property type="match status" value="1"/>
</dbReference>